<dbReference type="EMBL" id="MU007033">
    <property type="protein sequence ID" value="KAF2431319.1"/>
    <property type="molecule type" value="Genomic_DNA"/>
</dbReference>
<keyword evidence="3" id="KW-1185">Reference proteome</keyword>
<dbReference type="InterPro" id="IPR027443">
    <property type="entry name" value="IPNS-like_sf"/>
</dbReference>
<dbReference type="OrthoDB" id="406156at2759"/>
<organism evidence="2 3">
    <name type="scientific">Tothia fuscella</name>
    <dbReference type="NCBI Taxonomy" id="1048955"/>
    <lineage>
        <taxon>Eukaryota</taxon>
        <taxon>Fungi</taxon>
        <taxon>Dikarya</taxon>
        <taxon>Ascomycota</taxon>
        <taxon>Pezizomycotina</taxon>
        <taxon>Dothideomycetes</taxon>
        <taxon>Pleosporomycetidae</taxon>
        <taxon>Venturiales</taxon>
        <taxon>Cylindrosympodiaceae</taxon>
        <taxon>Tothia</taxon>
    </lineage>
</organism>
<dbReference type="Pfam" id="PF03171">
    <property type="entry name" value="2OG-FeII_Oxy"/>
    <property type="match status" value="1"/>
</dbReference>
<name>A0A9P4NSF9_9PEZI</name>
<proteinExistence type="predicted"/>
<dbReference type="Gene3D" id="2.60.120.330">
    <property type="entry name" value="B-lactam Antibiotic, Isopenicillin N Synthase, Chain"/>
    <property type="match status" value="2"/>
</dbReference>
<dbReference type="Proteomes" id="UP000800235">
    <property type="component" value="Unassembled WGS sequence"/>
</dbReference>
<protein>
    <submittedName>
        <fullName evidence="2">Clavaminate synthase-like protein</fullName>
    </submittedName>
</protein>
<feature type="domain" description="Isopenicillin N synthase-like Fe(2+) 2OG dioxygenase" evidence="1">
    <location>
        <begin position="164"/>
        <end position="210"/>
    </location>
</feature>
<dbReference type="AlphaFoldDB" id="A0A9P4NSF9"/>
<evidence type="ECO:0000313" key="3">
    <source>
        <dbReference type="Proteomes" id="UP000800235"/>
    </source>
</evidence>
<comment type="caution">
    <text evidence="2">The sequence shown here is derived from an EMBL/GenBank/DDBJ whole genome shotgun (WGS) entry which is preliminary data.</text>
</comment>
<evidence type="ECO:0000313" key="2">
    <source>
        <dbReference type="EMBL" id="KAF2431319.1"/>
    </source>
</evidence>
<dbReference type="InterPro" id="IPR044861">
    <property type="entry name" value="IPNS-like_FE2OG_OXY"/>
</dbReference>
<dbReference type="SUPFAM" id="SSF51197">
    <property type="entry name" value="Clavaminate synthase-like"/>
    <property type="match status" value="1"/>
</dbReference>
<evidence type="ECO:0000259" key="1">
    <source>
        <dbReference type="Pfam" id="PF03171"/>
    </source>
</evidence>
<sequence>MATPNILKLEDTTNYQTIPETKETLDWADLVTLDLSQFDAPGGIQNLASQLKTAIHTIGFFYSTNFEEKNSYLMDKSLPGGPLGYKPAGLRKVAGDVKDNVETYGDPKYNAFYKERARPAPCVEEATKTEAFCRHIHEHILYRLLVLTGMIMELEDEEALWKLHNIAVNVADTLSFLTGGYLKSSIHRVVLPPKDQQHIPRLSVIYFSRPGDDTLLRAVDSPVIRREGDQSKLPPDNVLTAGEWVQARYNNIPANYARKREDRMKVPTTIVKNIEVRTCE</sequence>
<reference evidence="2" key="1">
    <citation type="journal article" date="2020" name="Stud. Mycol.">
        <title>101 Dothideomycetes genomes: a test case for predicting lifestyles and emergence of pathogens.</title>
        <authorList>
            <person name="Haridas S."/>
            <person name="Albert R."/>
            <person name="Binder M."/>
            <person name="Bloem J."/>
            <person name="Labutti K."/>
            <person name="Salamov A."/>
            <person name="Andreopoulos B."/>
            <person name="Baker S."/>
            <person name="Barry K."/>
            <person name="Bills G."/>
            <person name="Bluhm B."/>
            <person name="Cannon C."/>
            <person name="Castanera R."/>
            <person name="Culley D."/>
            <person name="Daum C."/>
            <person name="Ezra D."/>
            <person name="Gonzalez J."/>
            <person name="Henrissat B."/>
            <person name="Kuo A."/>
            <person name="Liang C."/>
            <person name="Lipzen A."/>
            <person name="Lutzoni F."/>
            <person name="Magnuson J."/>
            <person name="Mondo S."/>
            <person name="Nolan M."/>
            <person name="Ohm R."/>
            <person name="Pangilinan J."/>
            <person name="Park H.-J."/>
            <person name="Ramirez L."/>
            <person name="Alfaro M."/>
            <person name="Sun H."/>
            <person name="Tritt A."/>
            <person name="Yoshinaga Y."/>
            <person name="Zwiers L.-H."/>
            <person name="Turgeon B."/>
            <person name="Goodwin S."/>
            <person name="Spatafora J."/>
            <person name="Crous P."/>
            <person name="Grigoriev I."/>
        </authorList>
    </citation>
    <scope>NUCLEOTIDE SEQUENCE</scope>
    <source>
        <strain evidence="2">CBS 130266</strain>
    </source>
</reference>
<accession>A0A9P4NSF9</accession>
<gene>
    <name evidence="2" type="ORF">EJ08DRAFT_733548</name>
</gene>